<evidence type="ECO:0000313" key="7">
    <source>
        <dbReference type="EMBL" id="ETN80585.1"/>
    </source>
</evidence>
<comment type="similarity">
    <text evidence="2">Belongs to the nematode receptor-like protein srd family.</text>
</comment>
<evidence type="ECO:0000256" key="6">
    <source>
        <dbReference type="SAM" id="Phobius"/>
    </source>
</evidence>
<protein>
    <submittedName>
        <fullName evidence="7">7TM chemoreceptor</fullName>
    </submittedName>
</protein>
<organism evidence="7 8">
    <name type="scientific">Necator americanus</name>
    <name type="common">Human hookworm</name>
    <dbReference type="NCBI Taxonomy" id="51031"/>
    <lineage>
        <taxon>Eukaryota</taxon>
        <taxon>Metazoa</taxon>
        <taxon>Ecdysozoa</taxon>
        <taxon>Nematoda</taxon>
        <taxon>Chromadorea</taxon>
        <taxon>Rhabditida</taxon>
        <taxon>Rhabditina</taxon>
        <taxon>Rhabditomorpha</taxon>
        <taxon>Strongyloidea</taxon>
        <taxon>Ancylostomatidae</taxon>
        <taxon>Bunostominae</taxon>
        <taxon>Necator</taxon>
    </lineage>
</organism>
<comment type="subcellular location">
    <subcellularLocation>
        <location evidence="1">Membrane</location>
        <topology evidence="1">Multi-pass membrane protein</topology>
    </subcellularLocation>
</comment>
<dbReference type="GO" id="GO:0016020">
    <property type="term" value="C:membrane"/>
    <property type="evidence" value="ECO:0007669"/>
    <property type="project" value="UniProtKB-SubCell"/>
</dbReference>
<keyword evidence="8" id="KW-1185">Reference proteome</keyword>
<accession>W2TEU9</accession>
<dbReference type="AlphaFoldDB" id="W2TEU9"/>
<gene>
    <name evidence="7" type="ORF">NECAME_02332</name>
</gene>
<feature type="transmembrane region" description="Helical" evidence="6">
    <location>
        <begin position="20"/>
        <end position="43"/>
    </location>
</feature>
<proteinExistence type="inferred from homology"/>
<dbReference type="InterPro" id="IPR019421">
    <property type="entry name" value="7TM_GPCR_serpentine_rcpt_Srd"/>
</dbReference>
<keyword evidence="4 6" id="KW-1133">Transmembrane helix</keyword>
<feature type="transmembrane region" description="Helical" evidence="6">
    <location>
        <begin position="166"/>
        <end position="186"/>
    </location>
</feature>
<dbReference type="EMBL" id="KI659040">
    <property type="protein sequence ID" value="ETN80585.1"/>
    <property type="molecule type" value="Genomic_DNA"/>
</dbReference>
<evidence type="ECO:0000256" key="4">
    <source>
        <dbReference type="ARBA" id="ARBA00022989"/>
    </source>
</evidence>
<dbReference type="Proteomes" id="UP000053676">
    <property type="component" value="Unassembled WGS sequence"/>
</dbReference>
<name>W2TEU9_NECAM</name>
<dbReference type="PANTHER" id="PTHR22945:SF90">
    <property type="entry name" value="G_PROTEIN_RECEP_F1_2 DOMAIN-CONTAINING PROTEIN"/>
    <property type="match status" value="1"/>
</dbReference>
<keyword evidence="3 6" id="KW-0812">Transmembrane</keyword>
<dbReference type="OrthoDB" id="5859769at2759"/>
<evidence type="ECO:0000256" key="5">
    <source>
        <dbReference type="ARBA" id="ARBA00023136"/>
    </source>
</evidence>
<dbReference type="InterPro" id="IPR050920">
    <property type="entry name" value="Nematode_rcpt-like_delta"/>
</dbReference>
<feature type="transmembrane region" description="Helical" evidence="6">
    <location>
        <begin position="55"/>
        <end position="77"/>
    </location>
</feature>
<reference evidence="8" key="1">
    <citation type="journal article" date="2014" name="Nat. Genet.">
        <title>Genome of the human hookworm Necator americanus.</title>
        <authorList>
            <person name="Tang Y.T."/>
            <person name="Gao X."/>
            <person name="Rosa B.A."/>
            <person name="Abubucker S."/>
            <person name="Hallsworth-Pepin K."/>
            <person name="Martin J."/>
            <person name="Tyagi R."/>
            <person name="Heizer E."/>
            <person name="Zhang X."/>
            <person name="Bhonagiri-Palsikar V."/>
            <person name="Minx P."/>
            <person name="Warren W.C."/>
            <person name="Wang Q."/>
            <person name="Zhan B."/>
            <person name="Hotez P.J."/>
            <person name="Sternberg P.W."/>
            <person name="Dougall A."/>
            <person name="Gaze S.T."/>
            <person name="Mulvenna J."/>
            <person name="Sotillo J."/>
            <person name="Ranganathan S."/>
            <person name="Rabelo E.M."/>
            <person name="Wilson R.K."/>
            <person name="Felgner P.L."/>
            <person name="Bethony J."/>
            <person name="Hawdon J.M."/>
            <person name="Gasser R.B."/>
            <person name="Loukas A."/>
            <person name="Mitreva M."/>
        </authorList>
    </citation>
    <scope>NUCLEOTIDE SEQUENCE [LARGE SCALE GENOMIC DNA]</scope>
</reference>
<keyword evidence="5 6" id="KW-0472">Membrane</keyword>
<feature type="transmembrane region" description="Helical" evidence="6">
    <location>
        <begin position="117"/>
        <end position="138"/>
    </location>
</feature>
<evidence type="ECO:0000256" key="2">
    <source>
        <dbReference type="ARBA" id="ARBA00009166"/>
    </source>
</evidence>
<sequence>MLFNGILLYLVVFKTPKFLRVYAILIGNSAIIDFFASFVSLLTQQRYYVLRKPQLSHLSLKIAIAVIAIPSILQFAIVSGDNYRQEYLISILADRFPQYNVTGETISGHRSVFEWPVFTAILHMTLPITPVYICILILRRRIVSMLSKDMMSKQTRKIHAQLLKAITYQACLPIFFLLGVISYGIGQLGLYNHPMLESFTFLSFGMMPMLTPLLSLYFIRPYRDYTLARFFGFVTKNSSTNGTTVVSTIIHERKPK</sequence>
<feature type="transmembrane region" description="Helical" evidence="6">
    <location>
        <begin position="198"/>
        <end position="219"/>
    </location>
</feature>
<dbReference type="Pfam" id="PF10317">
    <property type="entry name" value="7TM_GPCR_Srd"/>
    <property type="match status" value="1"/>
</dbReference>
<evidence type="ECO:0000256" key="3">
    <source>
        <dbReference type="ARBA" id="ARBA00022692"/>
    </source>
</evidence>
<dbReference type="PANTHER" id="PTHR22945">
    <property type="entry name" value="SERPENTINE RECEPTOR, CLASS D DELTA"/>
    <property type="match status" value="1"/>
</dbReference>
<evidence type="ECO:0000256" key="1">
    <source>
        <dbReference type="ARBA" id="ARBA00004141"/>
    </source>
</evidence>
<evidence type="ECO:0000313" key="8">
    <source>
        <dbReference type="Proteomes" id="UP000053676"/>
    </source>
</evidence>
<dbReference type="SUPFAM" id="SSF81321">
    <property type="entry name" value="Family A G protein-coupled receptor-like"/>
    <property type="match status" value="1"/>
</dbReference>
<dbReference type="KEGG" id="nai:NECAME_02332"/>
<keyword evidence="7" id="KW-0675">Receptor</keyword>
<dbReference type="STRING" id="51031.W2TEU9"/>
<dbReference type="OMA" id="FICLTHD"/>